<feature type="transmembrane region" description="Helical" evidence="1">
    <location>
        <begin position="6"/>
        <end position="26"/>
    </location>
</feature>
<dbReference type="Proteomes" id="UP000030643">
    <property type="component" value="Unassembled WGS sequence"/>
</dbReference>
<organism evidence="2 3">
    <name type="scientific">Weissella oryzae (strain DSM 25784 / JCM 18191 / LMG 30913 / SG25)</name>
    <dbReference type="NCBI Taxonomy" id="1329250"/>
    <lineage>
        <taxon>Bacteria</taxon>
        <taxon>Bacillati</taxon>
        <taxon>Bacillota</taxon>
        <taxon>Bacilli</taxon>
        <taxon>Lactobacillales</taxon>
        <taxon>Lactobacillaceae</taxon>
        <taxon>Weissella</taxon>
    </lineage>
</organism>
<accession>A0A069D112</accession>
<gene>
    <name evidence="2" type="ORF">WOSG25_070280</name>
</gene>
<dbReference type="EMBL" id="DF820490">
    <property type="protein sequence ID" value="GAK31051.1"/>
    <property type="molecule type" value="Genomic_DNA"/>
</dbReference>
<keyword evidence="1" id="KW-1133">Transmembrane helix</keyword>
<sequence>MTKKLWWVIGILCAVVVIGAGTFTYIKNNPTKAMAAKMSDKEWKDLGIEKQFKVAPAGHYVHLTKSSPYLYKTSWSEKQFHEWYNAGGHSGKEKITFGTSKTFDDKKIVDSENDNGEVADVWSKLFDNTKFTGQKGGEPEDMYQVYFNSAADAKKDPDVGRTVSQIVR</sequence>
<keyword evidence="3" id="KW-1185">Reference proteome</keyword>
<name>A0A069D112_WEIOS</name>
<keyword evidence="1" id="KW-0472">Membrane</keyword>
<dbReference type="AlphaFoldDB" id="A0A069D112"/>
<evidence type="ECO:0000256" key="1">
    <source>
        <dbReference type="SAM" id="Phobius"/>
    </source>
</evidence>
<evidence type="ECO:0000313" key="2">
    <source>
        <dbReference type="EMBL" id="GAK31051.1"/>
    </source>
</evidence>
<dbReference type="OrthoDB" id="2146155at2"/>
<dbReference type="STRING" id="1329250.WOSG25_070280"/>
<keyword evidence="1" id="KW-0812">Transmembrane</keyword>
<dbReference type="RefSeq" id="WP_027699088.1">
    <property type="nucleotide sequence ID" value="NZ_DF820490.1"/>
</dbReference>
<evidence type="ECO:0000313" key="3">
    <source>
        <dbReference type="Proteomes" id="UP000030643"/>
    </source>
</evidence>
<proteinExistence type="predicted"/>
<reference evidence="3" key="1">
    <citation type="journal article" date="2014" name="Genome Announc.">
        <title>Draft genome sequence of Weissella oryzae SG25T, isolated from fermented rice grains.</title>
        <authorList>
            <person name="Tanizawa Y."/>
            <person name="Fujisawa T."/>
            <person name="Mochizuki T."/>
            <person name="Kaminuma E."/>
            <person name="Suzuki Y."/>
            <person name="Nakamura Y."/>
            <person name="Tohno M."/>
        </authorList>
    </citation>
    <scope>NUCLEOTIDE SEQUENCE [LARGE SCALE GENOMIC DNA]</scope>
    <source>
        <strain evidence="3">DSM 25784 / JCM 18191 / LMG 30913 / SG25</strain>
    </source>
</reference>
<protein>
    <submittedName>
        <fullName evidence="2">Major histocompatibility class I related protein</fullName>
    </submittedName>
</protein>